<reference evidence="5" key="1">
    <citation type="submission" date="2016-10" db="EMBL/GenBank/DDBJ databases">
        <authorList>
            <person name="Varghese N."/>
            <person name="Submissions S."/>
        </authorList>
    </citation>
    <scope>NUCLEOTIDE SEQUENCE [LARGE SCALE GENOMIC DNA]</scope>
    <source>
        <strain evidence="5">DSM 44718</strain>
    </source>
</reference>
<dbReference type="InterPro" id="IPR029058">
    <property type="entry name" value="AB_hydrolase_fold"/>
</dbReference>
<dbReference type="Pfam" id="PF00975">
    <property type="entry name" value="Thioesterase"/>
    <property type="match status" value="1"/>
</dbReference>
<dbReference type="RefSeq" id="WP_090798792.1">
    <property type="nucleotide sequence ID" value="NZ_BOND01000002.1"/>
</dbReference>
<dbReference type="Gene3D" id="1.10.1240.100">
    <property type="match status" value="1"/>
</dbReference>
<protein>
    <submittedName>
        <fullName evidence="4">Acyl transferase domain-containing protein</fullName>
    </submittedName>
</protein>
<organism evidence="4 5">
    <name type="scientific">Asanoa ishikariensis</name>
    <dbReference type="NCBI Taxonomy" id="137265"/>
    <lineage>
        <taxon>Bacteria</taxon>
        <taxon>Bacillati</taxon>
        <taxon>Actinomycetota</taxon>
        <taxon>Actinomycetes</taxon>
        <taxon>Micromonosporales</taxon>
        <taxon>Micromonosporaceae</taxon>
        <taxon>Asanoa</taxon>
    </lineage>
</organism>
<dbReference type="InterPro" id="IPR012223">
    <property type="entry name" value="TEII"/>
</dbReference>
<keyword evidence="4" id="KW-0808">Transferase</keyword>
<dbReference type="Proteomes" id="UP000199632">
    <property type="component" value="Unassembled WGS sequence"/>
</dbReference>
<feature type="domain" description="Ketosynthase family 3 (KS3)" evidence="3">
    <location>
        <begin position="8"/>
        <end position="251"/>
    </location>
</feature>
<dbReference type="SUPFAM" id="SSF53474">
    <property type="entry name" value="alpha/beta-Hydrolases"/>
    <property type="match status" value="1"/>
</dbReference>
<dbReference type="Gene3D" id="3.40.50.1820">
    <property type="entry name" value="alpha/beta hydrolase"/>
    <property type="match status" value="1"/>
</dbReference>
<keyword evidence="5" id="KW-1185">Reference proteome</keyword>
<feature type="compositionally biased region" description="Basic and acidic residues" evidence="2">
    <location>
        <begin position="560"/>
        <end position="569"/>
    </location>
</feature>
<name>A0A1H3TA95_9ACTN</name>
<dbReference type="InterPro" id="IPR001227">
    <property type="entry name" value="Ac_transferase_dom_sf"/>
</dbReference>
<dbReference type="Gene3D" id="3.40.47.10">
    <property type="match status" value="1"/>
</dbReference>
<dbReference type="STRING" id="137265.SAMN05421684_5417"/>
<dbReference type="InterPro" id="IPR016035">
    <property type="entry name" value="Acyl_Trfase/lysoPLipase"/>
</dbReference>
<accession>A0A1H3TA95</accession>
<dbReference type="GO" id="GO:0008610">
    <property type="term" value="P:lipid biosynthetic process"/>
    <property type="evidence" value="ECO:0007669"/>
    <property type="project" value="TreeGrafter"/>
</dbReference>
<evidence type="ECO:0000313" key="4">
    <source>
        <dbReference type="EMBL" id="SDZ47182.1"/>
    </source>
</evidence>
<evidence type="ECO:0000313" key="5">
    <source>
        <dbReference type="Proteomes" id="UP000199632"/>
    </source>
</evidence>
<dbReference type="PANTHER" id="PTHR11487:SF0">
    <property type="entry name" value="S-ACYL FATTY ACID SYNTHASE THIOESTERASE, MEDIUM CHAIN"/>
    <property type="match status" value="1"/>
</dbReference>
<evidence type="ECO:0000259" key="3">
    <source>
        <dbReference type="SMART" id="SM00825"/>
    </source>
</evidence>
<dbReference type="PANTHER" id="PTHR11487">
    <property type="entry name" value="THIOESTERASE"/>
    <property type="match status" value="1"/>
</dbReference>
<comment type="similarity">
    <text evidence="1">Belongs to the thioesterase family.</text>
</comment>
<proteinExistence type="inferred from homology"/>
<dbReference type="EMBL" id="FNQB01000003">
    <property type="protein sequence ID" value="SDZ47182.1"/>
    <property type="molecule type" value="Genomic_DNA"/>
</dbReference>
<feature type="region of interest" description="Disordered" evidence="2">
    <location>
        <begin position="543"/>
        <end position="569"/>
    </location>
</feature>
<dbReference type="SMART" id="SM00825">
    <property type="entry name" value="PKS_KS"/>
    <property type="match status" value="1"/>
</dbReference>
<dbReference type="AlphaFoldDB" id="A0A1H3TA95"/>
<dbReference type="InterPro" id="IPR001031">
    <property type="entry name" value="Thioesterase"/>
</dbReference>
<dbReference type="GO" id="GO:0016746">
    <property type="term" value="F:acyltransferase activity"/>
    <property type="evidence" value="ECO:0007669"/>
    <property type="project" value="InterPro"/>
</dbReference>
<evidence type="ECO:0000256" key="1">
    <source>
        <dbReference type="ARBA" id="ARBA00007169"/>
    </source>
</evidence>
<dbReference type="OrthoDB" id="3381314at2"/>
<sequence>MLDSDDAVAIVGLAARHTGADDLERLWLDLVRGREPAGELAEPTPVALAEVAYAALANAAARPSVGIVAAEGAVELAHALGVTGPVVAADGFRAVDLAGRMLRDRRCGLAVVGGPGHPGGVCALALKRLADALADHDHIWAVIRGGEMPSDIGYVELCGREQAGDIAAVAGPGRRVGQVSGGGLAGIVKVALALEREQLPPSTLDPRLELAETPFVGQDRVAPWPRDPRIPRVAAVAEWDAGFVVLSEAPPQALTMHAEEPRVVVWSGRTTTEERLVRERLAHHLIWRGEEVFADAVATLQHGRTGHPVRAAAVCTGALDAAAVLGAVDSPRVLTPGRPVPAANPVTLIFPGGAPAVAVAALHRAVPAFARAFDGWLDLLDDPGPPWRELPENDPVLLFAAEAALAQLWLAAGLRPAALVADGVGVLAAAVVAEVLTPADAAALVRVVARTREAGELERAVAGVALKPPAVALHCGQGGPAVTATDAGDPAFWARVVLAPTGHLDGTVSTAPVRLGTLLAGAARLWTLGHDLDWTTLGQQPLRHRVPMPTTGMRPATRTPSEHPLEAARRPVRRGATPLGIDLLTEPGSGPLVLAIPYAGGSGRAFQAMRRYLPRGCGLALVDLPGHGRRMGDPCLRDVDAVVDELLAVLPTLPADRLLLLGYSLGGSFSYELAARLSDAGTPPEGVVVCGSRSPQTGVGHPPVAHLPLDEFLRAAVDMGLAAREMLELPELAASFAAPLQADLSMVETFPYRPLRPPVPVPAAVVGLRGDWIVPEPSLRAWDDLFRDPPLQLRVDGGHLALHEREQEFGATVHDAVEHLLGETVRRPLP</sequence>
<dbReference type="SUPFAM" id="SSF52151">
    <property type="entry name" value="FabD/lysophospholipase-like"/>
    <property type="match status" value="1"/>
</dbReference>
<dbReference type="Gene3D" id="3.40.366.10">
    <property type="entry name" value="Malonyl-Coenzyme A Acyl Carrier Protein, domain 2"/>
    <property type="match status" value="1"/>
</dbReference>
<evidence type="ECO:0000256" key="2">
    <source>
        <dbReference type="SAM" id="MobiDB-lite"/>
    </source>
</evidence>
<dbReference type="InterPro" id="IPR020841">
    <property type="entry name" value="PKS_Beta-ketoAc_synthase_dom"/>
</dbReference>
<dbReference type="InterPro" id="IPR016039">
    <property type="entry name" value="Thiolase-like"/>
</dbReference>
<gene>
    <name evidence="4" type="ORF">SAMN05421684_5417</name>
</gene>
<dbReference type="SUPFAM" id="SSF53901">
    <property type="entry name" value="Thiolase-like"/>
    <property type="match status" value="2"/>
</dbReference>